<name>A0ABD1B6S6_CARAN</name>
<evidence type="ECO:0000256" key="2">
    <source>
        <dbReference type="SAM" id="MobiDB-lite"/>
    </source>
</evidence>
<evidence type="ECO:0000313" key="3">
    <source>
        <dbReference type="EMBL" id="KAL1214647.1"/>
    </source>
</evidence>
<reference evidence="3 4" key="1">
    <citation type="submission" date="2024-04" db="EMBL/GenBank/DDBJ databases">
        <title>Genome assembly C_amara_ONT_v2.</title>
        <authorList>
            <person name="Yant L."/>
            <person name="Moore C."/>
            <person name="Slenker M."/>
        </authorList>
    </citation>
    <scope>NUCLEOTIDE SEQUENCE [LARGE SCALE GENOMIC DNA]</scope>
    <source>
        <tissue evidence="3">Leaf</tissue>
    </source>
</reference>
<dbReference type="EMBL" id="JBANAX010000306">
    <property type="protein sequence ID" value="KAL1214647.1"/>
    <property type="molecule type" value="Genomic_DNA"/>
</dbReference>
<accession>A0ABD1B6S6</accession>
<protein>
    <submittedName>
        <fullName evidence="3">Uncharacterized protein</fullName>
    </submittedName>
</protein>
<feature type="compositionally biased region" description="Low complexity" evidence="2">
    <location>
        <begin position="114"/>
        <end position="132"/>
    </location>
</feature>
<keyword evidence="1" id="KW-0175">Coiled coil</keyword>
<proteinExistence type="predicted"/>
<gene>
    <name evidence="3" type="ORF">V5N11_009524</name>
</gene>
<organism evidence="3 4">
    <name type="scientific">Cardamine amara subsp. amara</name>
    <dbReference type="NCBI Taxonomy" id="228776"/>
    <lineage>
        <taxon>Eukaryota</taxon>
        <taxon>Viridiplantae</taxon>
        <taxon>Streptophyta</taxon>
        <taxon>Embryophyta</taxon>
        <taxon>Tracheophyta</taxon>
        <taxon>Spermatophyta</taxon>
        <taxon>Magnoliopsida</taxon>
        <taxon>eudicotyledons</taxon>
        <taxon>Gunneridae</taxon>
        <taxon>Pentapetalae</taxon>
        <taxon>rosids</taxon>
        <taxon>malvids</taxon>
        <taxon>Brassicales</taxon>
        <taxon>Brassicaceae</taxon>
        <taxon>Cardamineae</taxon>
        <taxon>Cardamine</taxon>
    </lineage>
</organism>
<keyword evidence="4" id="KW-1185">Reference proteome</keyword>
<dbReference type="AlphaFoldDB" id="A0ABD1B6S6"/>
<evidence type="ECO:0000313" key="4">
    <source>
        <dbReference type="Proteomes" id="UP001558713"/>
    </source>
</evidence>
<dbReference type="Pfam" id="PF07816">
    <property type="entry name" value="DUF1645"/>
    <property type="match status" value="1"/>
</dbReference>
<comment type="caution">
    <text evidence="3">The sequence shown here is derived from an EMBL/GenBank/DDBJ whole genome shotgun (WGS) entry which is preliminary data.</text>
</comment>
<feature type="coiled-coil region" evidence="1">
    <location>
        <begin position="137"/>
        <end position="171"/>
    </location>
</feature>
<evidence type="ECO:0000256" key="1">
    <source>
        <dbReference type="SAM" id="Coils"/>
    </source>
</evidence>
<sequence length="188" mass="21856">MEKEDDYTVSFCPSFRCYTGGDQIAETAERVRQEYSDESNDEFEFSNLREDCEFVFPVFNQILITNSSAVKSSQPPGMVTTQLRDFFVDDSSEIEEISSEMYCLWSPEIGSLASSSSSRSSSSSSTSTSTSSRRWRIRDLLKKMVKKDEAKKKKKKEKEKINAMKEEEKRKLYLPYRQKNYYSFLMSL</sequence>
<dbReference type="Proteomes" id="UP001558713">
    <property type="component" value="Unassembled WGS sequence"/>
</dbReference>
<dbReference type="InterPro" id="IPR012442">
    <property type="entry name" value="DUF1645_plant"/>
</dbReference>
<feature type="region of interest" description="Disordered" evidence="2">
    <location>
        <begin position="113"/>
        <end position="133"/>
    </location>
</feature>